<dbReference type="PANTHER" id="PTHR32063">
    <property type="match status" value="1"/>
</dbReference>
<accession>G7V7L0</accession>
<protein>
    <submittedName>
        <fullName evidence="2">Acriflavin resistance protein</fullName>
    </submittedName>
</protein>
<feature type="transmembrane region" description="Helical" evidence="1">
    <location>
        <begin position="333"/>
        <end position="352"/>
    </location>
</feature>
<proteinExistence type="predicted"/>
<sequence>MKLPEISIKRPVMTLMFFLGVIIIGGIVLLNLKVDLLPDIEPPVITILTSWPGASAVDVEQRITKEIEDEMSTVEGVDDIISNTLDGISAVSVKFKWGEDTQLKTGDIRDAISRVKYRLPADANDPIVLRITSGTIPVVEFTLTAERTFEGLYHFADRVVSDELSRVPGVGQVMIFGGKQREIKVSLKLDSLEGYGLSPAAIIGALKQENINIPSGSLKEGSTEYYIRVPGRFRSVDEIRKLVVAVHKGRPVLLEDVADVVDGYRESIMHGWQNDKESVVLIVMKNGDANTVEVASAVKERMEELKRTRFPSDVNYTVVMDTSEFILNSLRNLSQSLIAGIVLVFVVTLLFLRRLPASLTICGAIPFSLVVTFIAMGKLGFTINVFTLSALAMASGMVVDNAVVTSDQIIYHIEKGERKKVAALLGASEVGEAIMGSTLTTVVVLLPLAFISGLVGVFFKSLSVVMVLAVSASLFVSLTFIPMMASKVFHRSPAEGKFLKAFARLFERMEERYGELVAWALENPMKVILLSLALMTFTIFGFRLVGTELTPDPDTGDVQITFQLPEGTRLEETDKFVRKVIEHAEQTVPEARFVFGFDGREEEGFSIAVGQDAGPNIGTVGMKLINKNKRKRSAFEVAEELRQWIRSQPGIEKMTVQVTTPISSMFLGTKPISIEVYGDDLAKVSRVAESIVQMVKNVPGAVDVGLDQKHKRPEVWIEVDREKAALMGIRTSTIAQTLRTFFYGYSTNDYGDENFWEGEDDYPIRVQLNREERDDLSVFERLMVPSETGKLVRLSTVARIVEAEGLPQITRKDRQRYLTVGANVQGRSLGEVTKEISRKLSEMELPEGVRISFGGQVKEQKEAFTQMGYLVLLGILLVYMVMAGLYEAYLDPLVIMFSIPFALTGVVFAYLVTGIYLSLQGMLGIIMLVGIVVNIAIVLVDYINLLRARGRKLREAIVEAGRRRLRPVLMTTLTTFFGMLPMAVSRGEGAEIWRPLAVSVMGGLLVSMFVTLLLIPVMYCLVEEKIRRQKRFVEAKEVA</sequence>
<dbReference type="PRINTS" id="PR00702">
    <property type="entry name" value="ACRIFLAVINRP"/>
</dbReference>
<dbReference type="SUPFAM" id="SSF82693">
    <property type="entry name" value="Multidrug efflux transporter AcrB pore domain, PN1, PN2, PC1 and PC2 subdomains"/>
    <property type="match status" value="3"/>
</dbReference>
<reference evidence="2 3" key="2">
    <citation type="journal article" date="2012" name="Stand. Genomic Sci.">
        <title>Genome sequence of the moderately thermophilic, amino-acid-degrading and sulfur-reducing bacterium Thermovirga lienii type strain (Cas60314(T)).</title>
        <authorList>
            <person name="Goker M."/>
            <person name="Saunders E."/>
            <person name="Lapidus A."/>
            <person name="Nolan M."/>
            <person name="Lucas S."/>
            <person name="Hammon N."/>
            <person name="Deshpande S."/>
            <person name="Cheng J.F."/>
            <person name="Han C."/>
            <person name="Tapia R."/>
            <person name="Goodwin L.A."/>
            <person name="Pitluck S."/>
            <person name="Liolios K."/>
            <person name="Mavromatis K."/>
            <person name="Pagani I."/>
            <person name="Ivanova N."/>
            <person name="Mikhailova N."/>
            <person name="Pati A."/>
            <person name="Chen A."/>
            <person name="Palaniappan K."/>
            <person name="Land M."/>
            <person name="Chang Y.J."/>
            <person name="Jeffries C.D."/>
            <person name="Brambilla E.M."/>
            <person name="Rohde M."/>
            <person name="Spring S."/>
            <person name="Detter J.C."/>
            <person name="Woyke T."/>
            <person name="Bristow J."/>
            <person name="Eisen J.A."/>
            <person name="Markowitz V."/>
            <person name="Hugenholtz P."/>
            <person name="Kyrpides N.C."/>
            <person name="Klenk H.P."/>
        </authorList>
    </citation>
    <scope>NUCLEOTIDE SEQUENCE [LARGE SCALE GENOMIC DNA]</scope>
    <source>
        <strain evidence="3">ATCC BAA-1197 / DSM 17291 / Cas60314</strain>
    </source>
</reference>
<name>G7V7L0_THELD</name>
<dbReference type="STRING" id="580340.Tlie_0437"/>
<keyword evidence="3" id="KW-1185">Reference proteome</keyword>
<dbReference type="SUPFAM" id="SSF82866">
    <property type="entry name" value="Multidrug efflux transporter AcrB transmembrane domain"/>
    <property type="match status" value="2"/>
</dbReference>
<feature type="transmembrane region" description="Helical" evidence="1">
    <location>
        <begin position="923"/>
        <end position="946"/>
    </location>
</feature>
<feature type="transmembrane region" description="Helical" evidence="1">
    <location>
        <begin position="359"/>
        <end position="377"/>
    </location>
</feature>
<feature type="transmembrane region" description="Helical" evidence="1">
    <location>
        <begin position="424"/>
        <end position="451"/>
    </location>
</feature>
<dbReference type="eggNOG" id="COG0841">
    <property type="taxonomic scope" value="Bacteria"/>
</dbReference>
<keyword evidence="1" id="KW-0472">Membrane</keyword>
<feature type="transmembrane region" description="Helical" evidence="1">
    <location>
        <begin position="967"/>
        <end position="984"/>
    </location>
</feature>
<dbReference type="PANTHER" id="PTHR32063:SF0">
    <property type="entry name" value="SWARMING MOTILITY PROTEIN SWRC"/>
    <property type="match status" value="1"/>
</dbReference>
<dbReference type="GO" id="GO:0005886">
    <property type="term" value="C:plasma membrane"/>
    <property type="evidence" value="ECO:0007669"/>
    <property type="project" value="TreeGrafter"/>
</dbReference>
<dbReference type="Gene3D" id="1.20.1640.10">
    <property type="entry name" value="Multidrug efflux transporter AcrB transmembrane domain"/>
    <property type="match status" value="2"/>
</dbReference>
<feature type="transmembrane region" description="Helical" evidence="1">
    <location>
        <begin position="12"/>
        <end position="32"/>
    </location>
</feature>
<dbReference type="Gene3D" id="3.30.70.1430">
    <property type="entry name" value="Multidrug efflux transporter AcrB pore domain"/>
    <property type="match status" value="2"/>
</dbReference>
<dbReference type="EMBL" id="CP003096">
    <property type="protein sequence ID" value="AER66172.1"/>
    <property type="molecule type" value="Genomic_DNA"/>
</dbReference>
<keyword evidence="1" id="KW-0812">Transmembrane</keyword>
<dbReference type="HOGENOM" id="CLU_002755_1_2_0"/>
<dbReference type="Proteomes" id="UP000005868">
    <property type="component" value="Chromosome"/>
</dbReference>
<keyword evidence="1" id="KW-1133">Transmembrane helix</keyword>
<evidence type="ECO:0000313" key="3">
    <source>
        <dbReference type="Proteomes" id="UP000005868"/>
    </source>
</evidence>
<reference evidence="3" key="1">
    <citation type="submission" date="2011-10" db="EMBL/GenBank/DDBJ databases">
        <title>The complete genome of chromosome of Thermovirga lienii DSM 17291.</title>
        <authorList>
            <consortium name="US DOE Joint Genome Institute (JGI-PGF)"/>
            <person name="Lucas S."/>
            <person name="Copeland A."/>
            <person name="Lapidus A."/>
            <person name="Glavina del Rio T."/>
            <person name="Dalin E."/>
            <person name="Tice H."/>
            <person name="Bruce D."/>
            <person name="Goodwin L."/>
            <person name="Pitluck S."/>
            <person name="Peters L."/>
            <person name="Mikhailova N."/>
            <person name="Saunders E."/>
            <person name="Kyrpides N."/>
            <person name="Mavromatis K."/>
            <person name="Ivanova N."/>
            <person name="Last F.I."/>
            <person name="Brettin T."/>
            <person name="Detter J.C."/>
            <person name="Han C."/>
            <person name="Larimer F."/>
            <person name="Land M."/>
            <person name="Hauser L."/>
            <person name="Markowitz V."/>
            <person name="Cheng J.-F."/>
            <person name="Hugenholtz P."/>
            <person name="Woyke T."/>
            <person name="Wu D."/>
            <person name="Spring S."/>
            <person name="Schroeder M."/>
            <person name="Brambilla E.-M."/>
            <person name="Klenk H.-P."/>
            <person name="Eisen J.A."/>
        </authorList>
    </citation>
    <scope>NUCLEOTIDE SEQUENCE [LARGE SCALE GENOMIC DNA]</scope>
    <source>
        <strain evidence="3">ATCC BAA-1197 / DSM 17291 / Cas60314</strain>
    </source>
</reference>
<feature type="transmembrane region" description="Helical" evidence="1">
    <location>
        <begin position="457"/>
        <end position="481"/>
    </location>
</feature>
<dbReference type="SUPFAM" id="SSF82714">
    <property type="entry name" value="Multidrug efflux transporter AcrB TolC docking domain, DN and DC subdomains"/>
    <property type="match status" value="2"/>
</dbReference>
<dbReference type="Gene3D" id="3.30.70.1320">
    <property type="entry name" value="Multidrug efflux transporter AcrB pore domain like"/>
    <property type="match status" value="1"/>
</dbReference>
<feature type="transmembrane region" description="Helical" evidence="1">
    <location>
        <begin position="867"/>
        <end position="886"/>
    </location>
</feature>
<dbReference type="Pfam" id="PF00873">
    <property type="entry name" value="ACR_tran"/>
    <property type="match status" value="1"/>
</dbReference>
<dbReference type="InterPro" id="IPR027463">
    <property type="entry name" value="AcrB_DN_DC_subdom"/>
</dbReference>
<evidence type="ECO:0000256" key="1">
    <source>
        <dbReference type="SAM" id="Phobius"/>
    </source>
</evidence>
<dbReference type="OrthoDB" id="9757876at2"/>
<feature type="transmembrane region" description="Helical" evidence="1">
    <location>
        <begin position="893"/>
        <end position="917"/>
    </location>
</feature>
<dbReference type="Gene3D" id="3.30.70.1440">
    <property type="entry name" value="Multidrug efflux transporter AcrB pore domain"/>
    <property type="match status" value="1"/>
</dbReference>
<dbReference type="Gene3D" id="3.30.2090.10">
    <property type="entry name" value="Multidrug efflux transporter AcrB TolC docking domain, DN and DC subdomains"/>
    <property type="match status" value="2"/>
</dbReference>
<feature type="transmembrane region" description="Helical" evidence="1">
    <location>
        <begin position="996"/>
        <end position="1022"/>
    </location>
</feature>
<dbReference type="GO" id="GO:0042910">
    <property type="term" value="F:xenobiotic transmembrane transporter activity"/>
    <property type="evidence" value="ECO:0007669"/>
    <property type="project" value="TreeGrafter"/>
</dbReference>
<evidence type="ECO:0000313" key="2">
    <source>
        <dbReference type="EMBL" id="AER66172.1"/>
    </source>
</evidence>
<dbReference type="InterPro" id="IPR001036">
    <property type="entry name" value="Acrflvin-R"/>
</dbReference>
<dbReference type="AlphaFoldDB" id="G7V7L0"/>
<organism evidence="2 3">
    <name type="scientific">Thermovirga lienii (strain ATCC BAA-1197 / DSM 17291 / Cas60314)</name>
    <dbReference type="NCBI Taxonomy" id="580340"/>
    <lineage>
        <taxon>Bacteria</taxon>
        <taxon>Thermotogati</taxon>
        <taxon>Synergistota</taxon>
        <taxon>Synergistia</taxon>
        <taxon>Synergistales</taxon>
        <taxon>Thermovirgaceae</taxon>
        <taxon>Thermovirga</taxon>
    </lineage>
</organism>
<gene>
    <name evidence="2" type="ordered locus">Tlie_0437</name>
</gene>
<dbReference type="KEGG" id="tli:Tlie_0437"/>